<organism evidence="3 4">
    <name type="scientific">Sphingomonas lycopersici</name>
    <dbReference type="NCBI Taxonomy" id="2951807"/>
    <lineage>
        <taxon>Bacteria</taxon>
        <taxon>Pseudomonadati</taxon>
        <taxon>Pseudomonadota</taxon>
        <taxon>Alphaproteobacteria</taxon>
        <taxon>Sphingomonadales</taxon>
        <taxon>Sphingomonadaceae</taxon>
        <taxon>Sphingomonas</taxon>
    </lineage>
</organism>
<proteinExistence type="predicted"/>
<dbReference type="NCBIfam" id="TIGR02595">
    <property type="entry name" value="PEP_CTERM"/>
    <property type="match status" value="1"/>
</dbReference>
<accession>A0AA42CP35</accession>
<dbReference type="NCBIfam" id="NF035944">
    <property type="entry name" value="PEPxxWA-CTERM"/>
    <property type="match status" value="1"/>
</dbReference>
<sequence>MKRSAFFFAGLCAALSGVAHADTFHVTIENPGVEHSTAAFTSMGVETFDSIVSGYNRSFTTDFGSGGVISGSYAGVDVVPANQYGGRGGAGNFASTSSGAGFSLSLATTNPAGINYFGFWLSALDSGNTVTFSKGGTLLFTFSASDVLALVGNMPAYFGNPDAPFGGNNGGQPYVFLNFFNTNGTFDKVTFSENLANAGYESDNHTVGFFTRESGTPVGGVPEPATWAMMIVGFGAVAGAMRRRQGRARLIAA</sequence>
<evidence type="ECO:0000259" key="2">
    <source>
        <dbReference type="Pfam" id="PF07589"/>
    </source>
</evidence>
<dbReference type="InterPro" id="IPR013424">
    <property type="entry name" value="Ice-binding_C"/>
</dbReference>
<dbReference type="RefSeq" id="WP_265267951.1">
    <property type="nucleotide sequence ID" value="NZ_JANFAV010000002.1"/>
</dbReference>
<feature type="signal peptide" evidence="1">
    <location>
        <begin position="1"/>
        <end position="21"/>
    </location>
</feature>
<feature type="chain" id="PRO_5041329582" evidence="1">
    <location>
        <begin position="22"/>
        <end position="253"/>
    </location>
</feature>
<reference evidence="3" key="1">
    <citation type="submission" date="2022-06" db="EMBL/GenBank/DDBJ databases">
        <title>Sphingomonas sp. nov. isolated from rhizosphere soil of tomato.</title>
        <authorList>
            <person name="Dong H."/>
            <person name="Gao R."/>
        </authorList>
    </citation>
    <scope>NUCLEOTIDE SEQUENCE</scope>
    <source>
        <strain evidence="3">MMSM24</strain>
    </source>
</reference>
<name>A0AA42CP35_9SPHN</name>
<dbReference type="Pfam" id="PF07589">
    <property type="entry name" value="PEP-CTERM"/>
    <property type="match status" value="1"/>
</dbReference>
<keyword evidence="4" id="KW-1185">Reference proteome</keyword>
<evidence type="ECO:0000256" key="1">
    <source>
        <dbReference type="SAM" id="SignalP"/>
    </source>
</evidence>
<gene>
    <name evidence="3" type="ORF">NEE01_03945</name>
</gene>
<evidence type="ECO:0000313" key="3">
    <source>
        <dbReference type="EMBL" id="MCW6533929.1"/>
    </source>
</evidence>
<evidence type="ECO:0000313" key="4">
    <source>
        <dbReference type="Proteomes" id="UP001165565"/>
    </source>
</evidence>
<dbReference type="Proteomes" id="UP001165565">
    <property type="component" value="Unassembled WGS sequence"/>
</dbReference>
<keyword evidence="1" id="KW-0732">Signal</keyword>
<dbReference type="AlphaFoldDB" id="A0AA42CP35"/>
<dbReference type="EMBL" id="JANFAV010000002">
    <property type="protein sequence ID" value="MCW6533929.1"/>
    <property type="molecule type" value="Genomic_DNA"/>
</dbReference>
<protein>
    <submittedName>
        <fullName evidence="3">PEPxxWA-CTERM sorting domain-containing protein</fullName>
    </submittedName>
</protein>
<feature type="domain" description="Ice-binding protein C-terminal" evidence="2">
    <location>
        <begin position="221"/>
        <end position="244"/>
    </location>
</feature>
<comment type="caution">
    <text evidence="3">The sequence shown here is derived from an EMBL/GenBank/DDBJ whole genome shotgun (WGS) entry which is preliminary data.</text>
</comment>